<dbReference type="GO" id="GO:0008725">
    <property type="term" value="F:DNA-3-methyladenine glycosylase activity"/>
    <property type="evidence" value="ECO:0007669"/>
    <property type="project" value="TreeGrafter"/>
</dbReference>
<evidence type="ECO:0000256" key="3">
    <source>
        <dbReference type="SAM" id="MobiDB-lite"/>
    </source>
</evidence>
<dbReference type="GO" id="GO:0005737">
    <property type="term" value="C:cytoplasm"/>
    <property type="evidence" value="ECO:0007669"/>
    <property type="project" value="TreeGrafter"/>
</dbReference>
<comment type="caution">
    <text evidence="4">The sequence shown here is derived from an EMBL/GenBank/DDBJ whole genome shotgun (WGS) entry which is preliminary data.</text>
</comment>
<dbReference type="EMBL" id="SHLA01000001">
    <property type="protein sequence ID" value="RZU60697.1"/>
    <property type="molecule type" value="Genomic_DNA"/>
</dbReference>
<evidence type="ECO:0000313" key="5">
    <source>
        <dbReference type="Proteomes" id="UP000292685"/>
    </source>
</evidence>
<evidence type="ECO:0000256" key="1">
    <source>
        <dbReference type="ARBA" id="ARBA00022763"/>
    </source>
</evidence>
<reference evidence="4 5" key="1">
    <citation type="submission" date="2019-02" db="EMBL/GenBank/DDBJ databases">
        <title>Sequencing the genomes of 1000 actinobacteria strains.</title>
        <authorList>
            <person name="Klenk H.-P."/>
        </authorList>
    </citation>
    <scope>NUCLEOTIDE SEQUENCE [LARGE SCALE GENOMIC DNA]</scope>
    <source>
        <strain evidence="4 5">DSM 17364</strain>
    </source>
</reference>
<dbReference type="PANTHER" id="PTHR43003:SF6">
    <property type="entry name" value="DNA GLYCOSYLASE"/>
    <property type="match status" value="1"/>
</dbReference>
<dbReference type="GO" id="GO:0032131">
    <property type="term" value="F:alkylated DNA binding"/>
    <property type="evidence" value="ECO:0007669"/>
    <property type="project" value="TreeGrafter"/>
</dbReference>
<sequence length="338" mass="36673">MVGMTGSLRAPAAEGEWRPQGPYSLPQTLGVVQRGTHDPTIRVAGPAAWLCFRHDGGPVTLRLDLASARGSTTEPVPAVLRWRAWGEGAQHAGFADAVVRLAGGDDDWAEFDAADFAASLPPRVRRARRDHPGLRLPATGRVFDALMPAVLEQKVTTIEALFAWRYIAGRFGDEPPSPAVAHGGDSVLPEGMRLPPTPHQLRRIPSWDWHAARVDSARSRTLLRAAESAPGLARLAEQKLEARPGVALQSLPGIGPWTAAEVLQRSHGDPDSVSVGDYHLAGFVGEALTGKRTDDAGMLDLLRPWHGHRQRVVRLLAASGFRKQARGPRLAPRDYRRI</sequence>
<keyword evidence="1" id="KW-0227">DNA damage</keyword>
<accession>A0A4Q8A9E4</accession>
<protein>
    <submittedName>
        <fullName evidence="4">3-methyladenine DNA glycosylase/8-oxoguanine DNA glycosylase</fullName>
    </submittedName>
</protein>
<dbReference type="SUPFAM" id="SSF48150">
    <property type="entry name" value="DNA-glycosylase"/>
    <property type="match status" value="1"/>
</dbReference>
<keyword evidence="2" id="KW-0234">DNA repair</keyword>
<dbReference type="PANTHER" id="PTHR43003">
    <property type="entry name" value="DNA-3-METHYLADENINE GLYCOSYLASE"/>
    <property type="match status" value="1"/>
</dbReference>
<dbReference type="GO" id="GO:0006307">
    <property type="term" value="P:DNA alkylation repair"/>
    <property type="evidence" value="ECO:0007669"/>
    <property type="project" value="TreeGrafter"/>
</dbReference>
<evidence type="ECO:0000256" key="2">
    <source>
        <dbReference type="ARBA" id="ARBA00023204"/>
    </source>
</evidence>
<gene>
    <name evidence="4" type="ORF">EV380_0242</name>
</gene>
<dbReference type="GO" id="GO:0006285">
    <property type="term" value="P:base-excision repair, AP site formation"/>
    <property type="evidence" value="ECO:0007669"/>
    <property type="project" value="TreeGrafter"/>
</dbReference>
<feature type="region of interest" description="Disordered" evidence="3">
    <location>
        <begin position="1"/>
        <end position="22"/>
    </location>
</feature>
<dbReference type="InterPro" id="IPR011257">
    <property type="entry name" value="DNA_glycosylase"/>
</dbReference>
<dbReference type="GO" id="GO:0043916">
    <property type="term" value="F:DNA-7-methylguanine glycosylase activity"/>
    <property type="evidence" value="ECO:0007669"/>
    <property type="project" value="TreeGrafter"/>
</dbReference>
<dbReference type="OrthoDB" id="5501430at2"/>
<organism evidence="4 5">
    <name type="scientific">Zhihengliuella halotolerans</name>
    <dbReference type="NCBI Taxonomy" id="370736"/>
    <lineage>
        <taxon>Bacteria</taxon>
        <taxon>Bacillati</taxon>
        <taxon>Actinomycetota</taxon>
        <taxon>Actinomycetes</taxon>
        <taxon>Micrococcales</taxon>
        <taxon>Micrococcaceae</taxon>
        <taxon>Zhihengliuella</taxon>
    </lineage>
</organism>
<dbReference type="Proteomes" id="UP000292685">
    <property type="component" value="Unassembled WGS sequence"/>
</dbReference>
<keyword evidence="5" id="KW-1185">Reference proteome</keyword>
<name>A0A4Q8A9E4_9MICC</name>
<evidence type="ECO:0000313" key="4">
    <source>
        <dbReference type="EMBL" id="RZU60697.1"/>
    </source>
</evidence>
<dbReference type="InterPro" id="IPR051912">
    <property type="entry name" value="Alkylbase_DNA_Glycosylase/TA"/>
</dbReference>
<dbReference type="GO" id="GO:0032993">
    <property type="term" value="C:protein-DNA complex"/>
    <property type="evidence" value="ECO:0007669"/>
    <property type="project" value="TreeGrafter"/>
</dbReference>
<dbReference type="Gene3D" id="1.10.340.30">
    <property type="entry name" value="Hypothetical protein, domain 2"/>
    <property type="match status" value="1"/>
</dbReference>
<dbReference type="AlphaFoldDB" id="A0A4Q8A9E4"/>
<proteinExistence type="predicted"/>